<evidence type="ECO:0000313" key="3">
    <source>
        <dbReference type="Proteomes" id="UP000316093"/>
    </source>
</evidence>
<keyword evidence="3" id="KW-1185">Reference proteome</keyword>
<dbReference type="KEGG" id="lpy:FIV34_11285"/>
<feature type="transmembrane region" description="Helical" evidence="1">
    <location>
        <begin position="6"/>
        <end position="23"/>
    </location>
</feature>
<keyword evidence="1" id="KW-1133">Transmembrane helix</keyword>
<sequence length="80" mass="8539">MWPYLISLGFGLAVGIAYGFFGVRSPAPPMIALLGLLGMLAGEAAVSWAKGHPDVWANLWHSKSFAVTKDEPPRSNDDPA</sequence>
<gene>
    <name evidence="2" type="ORF">FIV34_11285</name>
</gene>
<feature type="transmembrane region" description="Helical" evidence="1">
    <location>
        <begin position="30"/>
        <end position="49"/>
    </location>
</feature>
<keyword evidence="1" id="KW-0812">Transmembrane</keyword>
<dbReference type="RefSeq" id="WP_139982761.1">
    <property type="nucleotide sequence ID" value="NZ_CP041046.1"/>
</dbReference>
<dbReference type="OrthoDB" id="5958061at2"/>
<accession>A0A4Y5Z5S3</accession>
<evidence type="ECO:0000313" key="2">
    <source>
        <dbReference type="EMBL" id="QDE39745.1"/>
    </source>
</evidence>
<dbReference type="EMBL" id="CP041046">
    <property type="protein sequence ID" value="QDE39745.1"/>
    <property type="molecule type" value="Genomic_DNA"/>
</dbReference>
<organism evidence="2 3">
    <name type="scientific">Luteibacter pinisoli</name>
    <dbReference type="NCBI Taxonomy" id="2589080"/>
    <lineage>
        <taxon>Bacteria</taxon>
        <taxon>Pseudomonadati</taxon>
        <taxon>Pseudomonadota</taxon>
        <taxon>Gammaproteobacteria</taxon>
        <taxon>Lysobacterales</taxon>
        <taxon>Rhodanobacteraceae</taxon>
        <taxon>Luteibacter</taxon>
    </lineage>
</organism>
<evidence type="ECO:0000256" key="1">
    <source>
        <dbReference type="SAM" id="Phobius"/>
    </source>
</evidence>
<name>A0A4Y5Z5S3_9GAMM</name>
<proteinExistence type="predicted"/>
<reference evidence="2 3" key="1">
    <citation type="submission" date="2019-06" db="EMBL/GenBank/DDBJ databases">
        <title>A complete genome sequence for Luteibacter pinisoli MAH-14.</title>
        <authorList>
            <person name="Baltrus D.A."/>
        </authorList>
    </citation>
    <scope>NUCLEOTIDE SEQUENCE [LARGE SCALE GENOMIC DNA]</scope>
    <source>
        <strain evidence="2 3">MAH-14</strain>
    </source>
</reference>
<dbReference type="InterPro" id="IPR020017">
    <property type="entry name" value="XapX_domain"/>
</dbReference>
<dbReference type="Proteomes" id="UP000316093">
    <property type="component" value="Chromosome"/>
</dbReference>
<dbReference type="AlphaFoldDB" id="A0A4Y5Z5S3"/>
<dbReference type="NCBIfam" id="TIGR03510">
    <property type="entry name" value="XapX"/>
    <property type="match status" value="1"/>
</dbReference>
<dbReference type="InterPro" id="IPR009872">
    <property type="entry name" value="DUF1427"/>
</dbReference>
<dbReference type="Pfam" id="PF07235">
    <property type="entry name" value="DUF1427"/>
    <property type="match status" value="1"/>
</dbReference>
<protein>
    <submittedName>
        <fullName evidence="2">DUF1427 family protein</fullName>
    </submittedName>
</protein>
<keyword evidence="1" id="KW-0472">Membrane</keyword>